<keyword evidence="1" id="KW-0378">Hydrolase</keyword>
<dbReference type="Gene3D" id="3.30.420.10">
    <property type="entry name" value="Ribonuclease H-like superfamily/Ribonuclease H"/>
    <property type="match status" value="1"/>
</dbReference>
<evidence type="ECO:0000256" key="1">
    <source>
        <dbReference type="ARBA" id="ARBA00022750"/>
    </source>
</evidence>
<keyword evidence="1" id="KW-0064">Aspartyl protease</keyword>
<name>A0A6L2KCL7_TANCI</name>
<dbReference type="InterPro" id="IPR043502">
    <property type="entry name" value="DNA/RNA_pol_sf"/>
</dbReference>
<feature type="compositionally biased region" description="Polar residues" evidence="2">
    <location>
        <begin position="1464"/>
        <end position="1475"/>
    </location>
</feature>
<accession>A0A6L2KCL7</accession>
<feature type="region of interest" description="Disordered" evidence="2">
    <location>
        <begin position="693"/>
        <end position="715"/>
    </location>
</feature>
<dbReference type="InterPro" id="IPR012337">
    <property type="entry name" value="RNaseH-like_sf"/>
</dbReference>
<feature type="compositionally biased region" description="Basic and acidic residues" evidence="2">
    <location>
        <begin position="1130"/>
        <end position="1146"/>
    </location>
</feature>
<evidence type="ECO:0000256" key="2">
    <source>
        <dbReference type="SAM" id="MobiDB-lite"/>
    </source>
</evidence>
<dbReference type="SUPFAM" id="SSF53098">
    <property type="entry name" value="Ribonuclease H-like"/>
    <property type="match status" value="1"/>
</dbReference>
<gene>
    <name evidence="6" type="ORF">Tci_017612</name>
</gene>
<evidence type="ECO:0000313" key="6">
    <source>
        <dbReference type="EMBL" id="GEU45634.1"/>
    </source>
</evidence>
<dbReference type="GO" id="GO:0003676">
    <property type="term" value="F:nucleic acid binding"/>
    <property type="evidence" value="ECO:0007669"/>
    <property type="project" value="InterPro"/>
</dbReference>
<feature type="region of interest" description="Disordered" evidence="2">
    <location>
        <begin position="1405"/>
        <end position="1438"/>
    </location>
</feature>
<feature type="compositionally biased region" description="Basic and acidic residues" evidence="2">
    <location>
        <begin position="1409"/>
        <end position="1438"/>
    </location>
</feature>
<evidence type="ECO:0000259" key="3">
    <source>
        <dbReference type="Pfam" id="PF07727"/>
    </source>
</evidence>
<feature type="compositionally biased region" description="Polar residues" evidence="2">
    <location>
        <begin position="1360"/>
        <end position="1381"/>
    </location>
</feature>
<organism evidence="6">
    <name type="scientific">Tanacetum cinerariifolium</name>
    <name type="common">Dalmatian daisy</name>
    <name type="synonym">Chrysanthemum cinerariifolium</name>
    <dbReference type="NCBI Taxonomy" id="118510"/>
    <lineage>
        <taxon>Eukaryota</taxon>
        <taxon>Viridiplantae</taxon>
        <taxon>Streptophyta</taxon>
        <taxon>Embryophyta</taxon>
        <taxon>Tracheophyta</taxon>
        <taxon>Spermatophyta</taxon>
        <taxon>Magnoliopsida</taxon>
        <taxon>eudicotyledons</taxon>
        <taxon>Gunneridae</taxon>
        <taxon>Pentapetalae</taxon>
        <taxon>asterids</taxon>
        <taxon>campanulids</taxon>
        <taxon>Asterales</taxon>
        <taxon>Asteraceae</taxon>
        <taxon>Asteroideae</taxon>
        <taxon>Anthemideae</taxon>
        <taxon>Anthemidinae</taxon>
        <taxon>Tanacetum</taxon>
    </lineage>
</organism>
<dbReference type="Pfam" id="PF07727">
    <property type="entry name" value="RVT_2"/>
    <property type="match status" value="1"/>
</dbReference>
<dbReference type="InterPro" id="IPR013103">
    <property type="entry name" value="RVT_2"/>
</dbReference>
<dbReference type="PANTHER" id="PTHR11439">
    <property type="entry name" value="GAG-POL-RELATED RETROTRANSPOSON"/>
    <property type="match status" value="1"/>
</dbReference>
<feature type="non-terminal residue" evidence="6">
    <location>
        <position position="1682"/>
    </location>
</feature>
<evidence type="ECO:0008006" key="7">
    <source>
        <dbReference type="Google" id="ProtNLM"/>
    </source>
</evidence>
<reference evidence="6" key="1">
    <citation type="journal article" date="2019" name="Sci. Rep.">
        <title>Draft genome of Tanacetum cinerariifolium, the natural source of mosquito coil.</title>
        <authorList>
            <person name="Yamashiro T."/>
            <person name="Shiraishi A."/>
            <person name="Satake H."/>
            <person name="Nakayama K."/>
        </authorList>
    </citation>
    <scope>NUCLEOTIDE SEQUENCE</scope>
</reference>
<dbReference type="InterPro" id="IPR054722">
    <property type="entry name" value="PolX-like_BBD"/>
</dbReference>
<feature type="region of interest" description="Disordered" evidence="2">
    <location>
        <begin position="1125"/>
        <end position="1146"/>
    </location>
</feature>
<dbReference type="InterPro" id="IPR025724">
    <property type="entry name" value="GAG-pre-integrase_dom"/>
</dbReference>
<dbReference type="Pfam" id="PF13976">
    <property type="entry name" value="gag_pre-integrs"/>
    <property type="match status" value="1"/>
</dbReference>
<dbReference type="InterPro" id="IPR036397">
    <property type="entry name" value="RNaseH_sf"/>
</dbReference>
<proteinExistence type="predicted"/>
<keyword evidence="1" id="KW-0645">Protease</keyword>
<feature type="region of interest" description="Disordered" evidence="2">
    <location>
        <begin position="1360"/>
        <end position="1382"/>
    </location>
</feature>
<feature type="domain" description="Reverse transcriptase Ty1/copia-type" evidence="3">
    <location>
        <begin position="390"/>
        <end position="457"/>
    </location>
</feature>
<feature type="domain" description="Retrovirus-related Pol polyprotein from transposon TNT 1-94-like beta-barrel" evidence="5">
    <location>
        <begin position="28"/>
        <end position="69"/>
    </location>
</feature>
<feature type="compositionally biased region" description="Basic and acidic residues" evidence="2">
    <location>
        <begin position="1450"/>
        <end position="1463"/>
    </location>
</feature>
<dbReference type="PANTHER" id="PTHR11439:SF509">
    <property type="entry name" value="RNA-DIRECTED DNA POLYMERASE"/>
    <property type="match status" value="1"/>
</dbReference>
<evidence type="ECO:0000259" key="5">
    <source>
        <dbReference type="Pfam" id="PF22936"/>
    </source>
</evidence>
<evidence type="ECO:0000259" key="4">
    <source>
        <dbReference type="Pfam" id="PF13976"/>
    </source>
</evidence>
<feature type="domain" description="GAG-pre-integrase" evidence="4">
    <location>
        <begin position="95"/>
        <end position="167"/>
    </location>
</feature>
<dbReference type="EMBL" id="BKCJ010002012">
    <property type="protein sequence ID" value="GEU45634.1"/>
    <property type="molecule type" value="Genomic_DNA"/>
</dbReference>
<protein>
    <recommendedName>
        <fullName evidence="7">Integrase catalytic domain-containing protein</fullName>
    </recommendedName>
</protein>
<dbReference type="Pfam" id="PF22936">
    <property type="entry name" value="Pol_BBD"/>
    <property type="match status" value="1"/>
</dbReference>
<dbReference type="GO" id="GO:0004190">
    <property type="term" value="F:aspartic-type endopeptidase activity"/>
    <property type="evidence" value="ECO:0007669"/>
    <property type="project" value="UniProtKB-KW"/>
</dbReference>
<comment type="caution">
    <text evidence="6">The sequence shown here is derived from an EMBL/GenBank/DDBJ whole genome shotgun (WGS) entry which is preliminary data.</text>
</comment>
<dbReference type="SUPFAM" id="SSF56672">
    <property type="entry name" value="DNA/RNA polymerases"/>
    <property type="match status" value="1"/>
</dbReference>
<sequence>MLVYSRKPRKYKSTDPVSKSKVVQIVLWYLDSGCSMHMTGDCSQITNFVNKFLGTVKFGNDHVAKIMGYVAFRQHTCFIRKQEGVDLLTGSQGNNLYTLSLGDMMASSPMCLLSKASKTKSWLWHQRLSYLNFGAINHLTKHGLVRGLLKLKFEKDHLCFAYVMGKSKKKPHKPKSEGTNQEKLYLLHMDLCGPMRTLREYYEHVGISHEIFVAHSPQQNGIVEKENHTLIEAARTTKKAFQIYNRRTRRIIKTIYLDFDELTTTASEHTSSGPALHEMTPVTISSGLVPNPPPSTPFVPPSRTDWDIPVSTRLRLHEQALFYYYDAFLTFVKPKPYKDALTQSYWIKAMQEELNEFEHLGLWELVPRPDKVMVITLKWIYKVKLEELGEAIRIFLAFAAHMNMVVYQMDMKTAFLNDNLREEVYVSHPDGFVDPDNANHVYKIKKALYGLKQAPRADGKELLLVQIYVDDIIFAAYTPELCDLFAKIMSLKFKMSMMGKISFFLGLQISQSPRGIFINQSKYALESLKKYDFDSCDLVDTLMVEKSKLDEDKEGKTVDPSHYRGMIGTLLYLTASRPDLYFSICMCVWYQARPTKKHLRPVKRIFRYLRGTINQGLWYPKDSSIALTTFTDADHASCQDTRRSTSGSMKFLRDRFLADIFTKALGREKIEFLINKLGMQSFRSETLNNWQMKLKNGGGEESSQPPQPPIASTEAPQMVSSVKLPILKKEQGKKAKSTLLMAIPDEHLARFHRIKDDKTLWAAIKIGFGEGLDKGYDRFQRLLSLLEIHGAEQDCTLEFELEELKGFEVKAIRANNEENSVANDRFKKGKGYHAVPLPLTGNYMAPKPKLSFARLDDSIYKFKISKTVTSLAKDKKDAPETSAACVEKPKEDRSSAPLIEDWETNSDDDSVFTPETILAKIDFVKAAIFTRSGKIPVSAAKPKAEASTSAAKPVNTVGPKQSVNFSRTRISAVKGNEVTAVKTSAGCVWRPRENAIDQLSKDNRWICTRVDYVDPQDKLKDLTCLFEKASIDESNLWYRRLDHAEAVNTASYVLNRALVTKTHNKTPYELLNDRSPRLDFMRPFGCAVTILNTIDPLRKFEGKADKGFLVGYSVTSKAFRSSISSTYKSSNEKPADDKPKDDTGSKTIEELVNKEDQAYRDELDTLMINAASTSGTFSAGGPPSPHTDAFIPANTLLHVDQDDSQIPYLEETAELQSTGIFNSAYDDDLDIYTYPVQSVGVESDFNNMESSTIFSSILTHKSIISTGSSIKQSLSSICNSSNGIANGSSDRHFFKLLTWNVAEAVNTTCYVLNRSLVTKIHNKTPYELLNGRSPRLDFMRPFRCVVTILNTLDPLGKLEGNQTDKNAGPQDNNGNACTQDNVDAGKEVSDQHYIVLPLWSSISSTYQSSHDKPADDKTKDDTGSKTVEEPVNKEDQACRDELDRLLSQEKEASDAADAFKKDTSGTFSASGPSSLHPNAFIPANTLLLVDQDDSQIPDLDEIAKLQKANFHNMESSTIFSPIPTHKVHINHPKDQIPRYLKSAVQTKGVAKKSSGALSLVSQALDDESWVEAMQEELLQFSLQKVNKSKEGIFISQDKYVAEILKKFNFSSVKIASTPIETQKPLVKDEVATDVDVHLYRSMIRSLMYFTASRPDIMFAVCACSRLQVTPKLSHLQAVKRIF</sequence>
<feature type="region of interest" description="Disordered" evidence="2">
    <location>
        <begin position="1450"/>
        <end position="1475"/>
    </location>
</feature>